<dbReference type="EMBL" id="JAAAIL010000049">
    <property type="protein sequence ID" value="KAG0280738.1"/>
    <property type="molecule type" value="Genomic_DNA"/>
</dbReference>
<comment type="caution">
    <text evidence="3">The sequence shown here is derived from an EMBL/GenBank/DDBJ whole genome shotgun (WGS) entry which is preliminary data.</text>
</comment>
<dbReference type="GO" id="GO:0042594">
    <property type="term" value="P:response to starvation"/>
    <property type="evidence" value="ECO:0007669"/>
    <property type="project" value="TreeGrafter"/>
</dbReference>
<organism evidence="3 4">
    <name type="scientific">Linnemannia exigua</name>
    <dbReference type="NCBI Taxonomy" id="604196"/>
    <lineage>
        <taxon>Eukaryota</taxon>
        <taxon>Fungi</taxon>
        <taxon>Fungi incertae sedis</taxon>
        <taxon>Mucoromycota</taxon>
        <taxon>Mortierellomycotina</taxon>
        <taxon>Mortierellomycetes</taxon>
        <taxon>Mortierellales</taxon>
        <taxon>Mortierellaceae</taxon>
        <taxon>Linnemannia</taxon>
    </lineage>
</organism>
<feature type="compositionally biased region" description="Low complexity" evidence="1">
    <location>
        <begin position="1023"/>
        <end position="1032"/>
    </location>
</feature>
<feature type="domain" description="BCAS3 WD40" evidence="2">
    <location>
        <begin position="364"/>
        <end position="474"/>
    </location>
</feature>
<feature type="region of interest" description="Disordered" evidence="1">
    <location>
        <begin position="1008"/>
        <end position="1032"/>
    </location>
</feature>
<dbReference type="InterPro" id="IPR015943">
    <property type="entry name" value="WD40/YVTN_repeat-like_dom_sf"/>
</dbReference>
<dbReference type="Proteomes" id="UP001194580">
    <property type="component" value="Unassembled WGS sequence"/>
</dbReference>
<dbReference type="PANTHER" id="PTHR13268:SF0">
    <property type="entry name" value="BCAS3 MICROTUBULE ASSOCIATED CELL MIGRATION FACTOR"/>
    <property type="match status" value="1"/>
</dbReference>
<dbReference type="SUPFAM" id="SSF82171">
    <property type="entry name" value="DPP6 N-terminal domain-like"/>
    <property type="match status" value="1"/>
</dbReference>
<keyword evidence="4" id="KW-1185">Reference proteome</keyword>
<feature type="region of interest" description="Disordered" evidence="1">
    <location>
        <begin position="512"/>
        <end position="547"/>
    </location>
</feature>
<feature type="domain" description="BCAS3 WD40" evidence="2">
    <location>
        <begin position="75"/>
        <end position="294"/>
    </location>
</feature>
<evidence type="ECO:0000256" key="1">
    <source>
        <dbReference type="SAM" id="MobiDB-lite"/>
    </source>
</evidence>
<accession>A0AAD4HAL6</accession>
<feature type="compositionally biased region" description="Low complexity" evidence="1">
    <location>
        <begin position="615"/>
        <end position="624"/>
    </location>
</feature>
<dbReference type="GO" id="GO:0006914">
    <property type="term" value="P:autophagy"/>
    <property type="evidence" value="ECO:0007669"/>
    <property type="project" value="InterPro"/>
</dbReference>
<feature type="compositionally biased region" description="Basic and acidic residues" evidence="1">
    <location>
        <begin position="712"/>
        <end position="722"/>
    </location>
</feature>
<feature type="compositionally biased region" description="Acidic residues" evidence="1">
    <location>
        <begin position="1311"/>
        <end position="1326"/>
    </location>
</feature>
<feature type="compositionally biased region" description="Low complexity" evidence="1">
    <location>
        <begin position="1119"/>
        <end position="1137"/>
    </location>
</feature>
<feature type="region of interest" description="Disordered" evidence="1">
    <location>
        <begin position="293"/>
        <end position="350"/>
    </location>
</feature>
<feature type="compositionally biased region" description="Polar residues" evidence="1">
    <location>
        <begin position="527"/>
        <end position="547"/>
    </location>
</feature>
<dbReference type="InterPro" id="IPR048382">
    <property type="entry name" value="BCAS3_WD40"/>
</dbReference>
<name>A0AAD4HAL6_9FUNG</name>
<feature type="compositionally biased region" description="Polar residues" evidence="1">
    <location>
        <begin position="1008"/>
        <end position="1022"/>
    </location>
</feature>
<dbReference type="Pfam" id="PF21034">
    <property type="entry name" value="BCAS3_WD40"/>
    <property type="match status" value="2"/>
</dbReference>
<dbReference type="SMART" id="SM00320">
    <property type="entry name" value="WD40"/>
    <property type="match status" value="2"/>
</dbReference>
<feature type="region of interest" description="Disordered" evidence="1">
    <location>
        <begin position="1271"/>
        <end position="1326"/>
    </location>
</feature>
<dbReference type="InterPro" id="IPR001680">
    <property type="entry name" value="WD40_rpt"/>
</dbReference>
<feature type="compositionally biased region" description="Polar residues" evidence="1">
    <location>
        <begin position="1233"/>
        <end position="1255"/>
    </location>
</feature>
<reference evidence="3" key="1">
    <citation type="journal article" date="2020" name="Fungal Divers.">
        <title>Resolving the Mortierellaceae phylogeny through synthesis of multi-gene phylogenetics and phylogenomics.</title>
        <authorList>
            <person name="Vandepol N."/>
            <person name="Liber J."/>
            <person name="Desiro A."/>
            <person name="Na H."/>
            <person name="Kennedy M."/>
            <person name="Barry K."/>
            <person name="Grigoriev I.V."/>
            <person name="Miller A.N."/>
            <person name="O'Donnell K."/>
            <person name="Stajich J.E."/>
            <person name="Bonito G."/>
        </authorList>
    </citation>
    <scope>NUCLEOTIDE SEQUENCE</scope>
    <source>
        <strain evidence="3">NRRL 28262</strain>
    </source>
</reference>
<feature type="region of interest" description="Disordered" evidence="1">
    <location>
        <begin position="238"/>
        <end position="261"/>
    </location>
</feature>
<protein>
    <submittedName>
        <fullName evidence="3">Breast carcinoma amplified sequence 3</fullName>
    </submittedName>
</protein>
<dbReference type="Gene3D" id="2.130.10.10">
    <property type="entry name" value="YVTN repeat-like/Quinoprotein amine dehydrogenase"/>
    <property type="match status" value="1"/>
</dbReference>
<feature type="compositionally biased region" description="Polar residues" evidence="1">
    <location>
        <begin position="1166"/>
        <end position="1197"/>
    </location>
</feature>
<dbReference type="InterPro" id="IPR045142">
    <property type="entry name" value="BCAS3-like"/>
</dbReference>
<feature type="region of interest" description="Disordered" evidence="1">
    <location>
        <begin position="1081"/>
        <end position="1197"/>
    </location>
</feature>
<feature type="compositionally biased region" description="Polar residues" evidence="1">
    <location>
        <begin position="1081"/>
        <end position="1097"/>
    </location>
</feature>
<evidence type="ECO:0000259" key="2">
    <source>
        <dbReference type="Pfam" id="PF21034"/>
    </source>
</evidence>
<feature type="region of interest" description="Disordered" evidence="1">
    <location>
        <begin position="1226"/>
        <end position="1255"/>
    </location>
</feature>
<evidence type="ECO:0000313" key="4">
    <source>
        <dbReference type="Proteomes" id="UP001194580"/>
    </source>
</evidence>
<feature type="compositionally biased region" description="Basic and acidic residues" evidence="1">
    <location>
        <begin position="340"/>
        <end position="350"/>
    </location>
</feature>
<feature type="compositionally biased region" description="Polar residues" evidence="1">
    <location>
        <begin position="1138"/>
        <end position="1147"/>
    </location>
</feature>
<feature type="region of interest" description="Disordered" evidence="1">
    <location>
        <begin position="584"/>
        <end position="640"/>
    </location>
</feature>
<proteinExistence type="predicted"/>
<dbReference type="GO" id="GO:0005737">
    <property type="term" value="C:cytoplasm"/>
    <property type="evidence" value="ECO:0007669"/>
    <property type="project" value="TreeGrafter"/>
</dbReference>
<dbReference type="PANTHER" id="PTHR13268">
    <property type="entry name" value="BREAST CARCINOMA AMPLIFIED SEQUENCE 3"/>
    <property type="match status" value="1"/>
</dbReference>
<feature type="region of interest" description="Disordered" evidence="1">
    <location>
        <begin position="691"/>
        <end position="758"/>
    </location>
</feature>
<evidence type="ECO:0000313" key="3">
    <source>
        <dbReference type="EMBL" id="KAG0280738.1"/>
    </source>
</evidence>
<sequence>MPARGFTSPSSPAFPAGNPSSPYYYPAAQGSSNPLLGGNQDSVCVLTNGDVVLFSAFDWIEAGPMAKNRTSRRFCLLLGYADGMQIWDITHPDNIHEIVSVRDPDSEVSLLKVLPSPRVPSGKVDQFEQVRPLLAVISNKRSDDGHTSHKKLEIYSLATHQVVKTLDFGEGPDYDISALDVNERGLVVSLTAPGEGTRLFMLNQLTLLPMHPKPTILNDVSYPGVLALGTRLLAYVTTSESPNDSSDTKHGEESDSSSGYQDLAKGVAKEVFGGVKMLGGFAHQTFSSYWSGSSGANATASTSPPVQSGLNRSPHRHARRASASADHDRTSNHTSHRRRHDDNSPHKKEAIGTVIIRDITLSNMPIVAHFKPHDHPITGCKFSPSGRLLLTVSRHGNVFHIHEVRPAVSPGSRHVYRLARGITHASVEDIVFNEDETWVAVTTSRGTTHLYAVNPFGGTPDVGAHMYTGVVNWTATAIEYPTSLNALCRIKQRHHVPDVILSSRYDLDGGLDPFAPGAGDKRRGSLRRQNSQDSVSSAGTGTSENSQGYLSRLQQNYGSFNGGRQRAMIATHFLPSSTIFASDPGNVAMSPGEFDGGLDGPFGTGSGDSGRRDGSTSSSAQNSSTLLMNRSKAPPVSTTARLQSTASQLWQTLSPPAAAVVQHAAHGLASLPGLVVETSRRGPVATVRSRTMSWTGANMQPNSPKHHPHHPGSRDSRGDGHSESGSTTASSKDISPKDSDASLAVQQQLASQGSLVEPERGPSFADIYVFNPLGMLTLHRCWVSSVRTKKTYNGRAVETSDLVLAPEDVAEWTLNRSGDWAQVKRSLALPAGIKAAQQHTNGKTRKGMPHTPSGHVTSRWLAHAEISTYDNGMHAGWKGQYPLLNQTLAAQGSLATTVTLTQPQHLLWKSPQFSFQTYVGSVDQVHQDFVEGKATAVKTLNLRRGVEIVAGKGPRSTADASRDLQGANKPWISGIAVAADGRGVRGHGRVESHDGDAEDLSENLSSAMKSHFQTHSSSPINQSRMSPSVGSISPSSYRAATLSFEDAYLISLGNASGNASGSPKPTFFGSMGQPAQYTHQTFLSTPPSEQGPKSRNGSLSNASPSLSAAAAPMTGFANTPSSSTSPVVSSFGDSSSPLNGATSSSSAPKHHLKSGFAPSARLSPLHAQTNGQNNGLSQNSANMNSSLGRTSQSESPINPMAQSTMMMFSPDGDNEVDMPGSASVFIGHDRNQGRGNSNRLSQSIKRGGSQAPQGSTLPHGGVFHLDDDEDFFGGSDNMNGGNGHQGGLEENGLANERYNGAVGKGRTDLSDFLEQEEDDYDEGSLM</sequence>
<feature type="compositionally biased region" description="Polar residues" evidence="1">
    <location>
        <begin position="691"/>
        <end position="703"/>
    </location>
</feature>
<feature type="compositionally biased region" description="Low complexity" evidence="1">
    <location>
        <begin position="293"/>
        <end position="303"/>
    </location>
</feature>
<feature type="compositionally biased region" description="Polar residues" evidence="1">
    <location>
        <begin position="723"/>
        <end position="733"/>
    </location>
</feature>
<gene>
    <name evidence="3" type="primary">BCAS3</name>
    <name evidence="3" type="ORF">BGZ95_008885</name>
</gene>
<feature type="compositionally biased region" description="Low complexity" evidence="1">
    <location>
        <begin position="741"/>
        <end position="756"/>
    </location>
</feature>
<feature type="compositionally biased region" description="Low complexity" evidence="1">
    <location>
        <begin position="1098"/>
        <end position="1112"/>
    </location>
</feature>
<feature type="compositionally biased region" description="Gly residues" evidence="1">
    <location>
        <begin position="594"/>
        <end position="608"/>
    </location>
</feature>